<evidence type="ECO:0000256" key="2">
    <source>
        <dbReference type="SAM" id="SignalP"/>
    </source>
</evidence>
<keyword evidence="1 2" id="KW-0732">Signal</keyword>
<dbReference type="Pfam" id="PF03480">
    <property type="entry name" value="DctP"/>
    <property type="match status" value="1"/>
</dbReference>
<protein>
    <submittedName>
        <fullName evidence="3">Putative TRAP dicarboxylate transporter-DctP subunit</fullName>
    </submittedName>
</protein>
<name>A0A1S7LMX5_MAGMO</name>
<dbReference type="NCBIfam" id="NF037995">
    <property type="entry name" value="TRAP_S1"/>
    <property type="match status" value="1"/>
</dbReference>
<evidence type="ECO:0000256" key="1">
    <source>
        <dbReference type="ARBA" id="ARBA00022729"/>
    </source>
</evidence>
<dbReference type="EMBL" id="LO017727">
    <property type="protein sequence ID" value="CRH07519.1"/>
    <property type="molecule type" value="Genomic_DNA"/>
</dbReference>
<organism evidence="3">
    <name type="scientific">Magnetococcus massalia (strain MO-1)</name>
    <dbReference type="NCBI Taxonomy" id="451514"/>
    <lineage>
        <taxon>Bacteria</taxon>
        <taxon>Pseudomonadati</taxon>
        <taxon>Pseudomonadota</taxon>
        <taxon>Magnetococcia</taxon>
        <taxon>Magnetococcales</taxon>
        <taxon>Magnetococcaceae</taxon>
        <taxon>Magnetococcus</taxon>
    </lineage>
</organism>
<feature type="chain" id="PRO_5012751938" evidence="2">
    <location>
        <begin position="30"/>
        <end position="347"/>
    </location>
</feature>
<proteinExistence type="predicted"/>
<dbReference type="Gene3D" id="3.40.190.170">
    <property type="entry name" value="Bacterial extracellular solute-binding protein, family 7"/>
    <property type="match status" value="1"/>
</dbReference>
<evidence type="ECO:0000313" key="3">
    <source>
        <dbReference type="EMBL" id="CRH07519.1"/>
    </source>
</evidence>
<dbReference type="AlphaFoldDB" id="A0A1S7LMX5"/>
<sequence>MHHTMFHTFFVLMFSLATLFLGMPSTAQAQNVQYTMRLGATQGMDMAYVRSLREIAAAIQQRSGGQIKVEILLGGEAGSEISMVKNQIEGRLEGAFISASTLSQTIPAYAMLLTPRLFVTPNQLLQFIGSRNDQRLRRRAMRKQLQVLGYGGTGFYGILSRGDGQWQSMQENKDVVRTPSVPVHQDGVEAMGLRASYVPVGEISKAISNDWLQGISSTPELLDRTRLLPSFRHFYPTRHIYGWMVFTVSNRWYANLPKELRKVVREAADAVLRHSFSYSLKVEQKLLNQWSAGSGPALATVPERALAEQLQPWVGEHLQKVERAMRLHNKLWRLWIQNNGLDEAVNP</sequence>
<reference evidence="3" key="1">
    <citation type="submission" date="2015-04" db="EMBL/GenBank/DDBJ databases">
        <authorList>
            <person name="Syromyatnikov M.Y."/>
            <person name="Popov V.N."/>
        </authorList>
    </citation>
    <scope>NUCLEOTIDE SEQUENCE</scope>
    <source>
        <strain evidence="3">MO-1</strain>
    </source>
</reference>
<dbReference type="InterPro" id="IPR038404">
    <property type="entry name" value="TRAP_DctP_sf"/>
</dbReference>
<feature type="signal peptide" evidence="2">
    <location>
        <begin position="1"/>
        <end position="29"/>
    </location>
</feature>
<accession>A0A1S7LMX5</accession>
<dbReference type="PANTHER" id="PTHR33376:SF4">
    <property type="entry name" value="SIALIC ACID-BINDING PERIPLASMIC PROTEIN SIAP"/>
    <property type="match status" value="1"/>
</dbReference>
<dbReference type="PANTHER" id="PTHR33376">
    <property type="match status" value="1"/>
</dbReference>
<dbReference type="GO" id="GO:0055085">
    <property type="term" value="P:transmembrane transport"/>
    <property type="evidence" value="ECO:0007669"/>
    <property type="project" value="InterPro"/>
</dbReference>
<dbReference type="InterPro" id="IPR018389">
    <property type="entry name" value="DctP_fam"/>
</dbReference>
<gene>
    <name evidence="3" type="ORF">MAGMO_3382</name>
</gene>